<dbReference type="PANTHER" id="PTHR10429">
    <property type="entry name" value="DNA-3-METHYLADENINE GLYCOSYLASE"/>
    <property type="match status" value="1"/>
</dbReference>
<keyword evidence="4 5" id="KW-0234">DNA repair</keyword>
<dbReference type="GO" id="GO:0003677">
    <property type="term" value="F:DNA binding"/>
    <property type="evidence" value="ECO:0007669"/>
    <property type="project" value="InterPro"/>
</dbReference>
<dbReference type="InterPro" id="IPR003180">
    <property type="entry name" value="MPG"/>
</dbReference>
<reference evidence="6 7" key="1">
    <citation type="journal article" date="2019" name="Syst. Appl. Microbiol.">
        <title>Microvirga tunisiensis sp. nov., a root nodule symbiotic bacterium isolated from Lupinus micranthus and L. luteus grown in Northern Tunisia.</title>
        <authorList>
            <person name="Msaddak A."/>
            <person name="Rejili M."/>
            <person name="Duran D."/>
            <person name="Mars M."/>
            <person name="Palacios J.M."/>
            <person name="Ruiz-Argueso T."/>
            <person name="Rey L."/>
            <person name="Imperial J."/>
        </authorList>
    </citation>
    <scope>NUCLEOTIDE SEQUENCE [LARGE SCALE GENOMIC DNA]</scope>
    <source>
        <strain evidence="6 7">Lmie10</strain>
    </source>
</reference>
<evidence type="ECO:0000256" key="4">
    <source>
        <dbReference type="ARBA" id="ARBA00023204"/>
    </source>
</evidence>
<dbReference type="Gene3D" id="3.10.300.10">
    <property type="entry name" value="Methylpurine-DNA glycosylase (MPG)"/>
    <property type="match status" value="1"/>
</dbReference>
<protein>
    <recommendedName>
        <fullName evidence="5">Putative 3-methyladenine DNA glycosylase</fullName>
        <ecNumber evidence="5">3.2.2.-</ecNumber>
    </recommendedName>
</protein>
<proteinExistence type="inferred from homology"/>
<dbReference type="Proteomes" id="UP000403266">
    <property type="component" value="Unassembled WGS sequence"/>
</dbReference>
<organism evidence="6 7">
    <name type="scientific">Microvirga tunisiensis</name>
    <dbReference type="NCBI Taxonomy" id="2108360"/>
    <lineage>
        <taxon>Bacteria</taxon>
        <taxon>Pseudomonadati</taxon>
        <taxon>Pseudomonadota</taxon>
        <taxon>Alphaproteobacteria</taxon>
        <taxon>Hyphomicrobiales</taxon>
        <taxon>Methylobacteriaceae</taxon>
        <taxon>Microvirga</taxon>
    </lineage>
</organism>
<dbReference type="EMBL" id="VOSK01000206">
    <property type="protein sequence ID" value="MPR29184.1"/>
    <property type="molecule type" value="Genomic_DNA"/>
</dbReference>
<dbReference type="HAMAP" id="MF_00527">
    <property type="entry name" value="3MGH"/>
    <property type="match status" value="1"/>
</dbReference>
<keyword evidence="2 5" id="KW-0227">DNA damage</keyword>
<name>A0A5N7MSV1_9HYPH</name>
<dbReference type="Pfam" id="PF02245">
    <property type="entry name" value="Pur_DNA_glyco"/>
    <property type="match status" value="1"/>
</dbReference>
<dbReference type="CDD" id="cd00540">
    <property type="entry name" value="AAG"/>
    <property type="match status" value="1"/>
</dbReference>
<dbReference type="SUPFAM" id="SSF50486">
    <property type="entry name" value="FMT C-terminal domain-like"/>
    <property type="match status" value="1"/>
</dbReference>
<dbReference type="NCBIfam" id="TIGR00567">
    <property type="entry name" value="3mg"/>
    <property type="match status" value="1"/>
</dbReference>
<dbReference type="OrthoDB" id="9794313at2"/>
<evidence type="ECO:0000256" key="1">
    <source>
        <dbReference type="ARBA" id="ARBA00009232"/>
    </source>
</evidence>
<evidence type="ECO:0000256" key="2">
    <source>
        <dbReference type="ARBA" id="ARBA00022763"/>
    </source>
</evidence>
<dbReference type="InterPro" id="IPR011034">
    <property type="entry name" value="Formyl_transferase-like_C_sf"/>
</dbReference>
<evidence type="ECO:0000256" key="3">
    <source>
        <dbReference type="ARBA" id="ARBA00022801"/>
    </source>
</evidence>
<sequence>MATTLPQSFFARDAVVVARELIGTILIVDKIGGRIVETEAYTSDDPASHSFRGLTPRNAAMFGPAGNAYVYRSYGMHWCLNFVCLPGSAVLVRALEPTTGIEIMKARRHVDDLRLLCSGPGRLCQALGVTITHNELPLDQVPFQLFSRKSPVEITTGMRIGITRATDMPWRFALAGSRFLSRKI</sequence>
<keyword evidence="7" id="KW-1185">Reference proteome</keyword>
<keyword evidence="6" id="KW-0326">Glycosidase</keyword>
<accession>A0A5N7MSV1</accession>
<evidence type="ECO:0000256" key="5">
    <source>
        <dbReference type="HAMAP-Rule" id="MF_00527"/>
    </source>
</evidence>
<dbReference type="GO" id="GO:0006284">
    <property type="term" value="P:base-excision repair"/>
    <property type="evidence" value="ECO:0007669"/>
    <property type="project" value="InterPro"/>
</dbReference>
<dbReference type="NCBIfam" id="NF002003">
    <property type="entry name" value="PRK00802.1-3"/>
    <property type="match status" value="1"/>
</dbReference>
<comment type="similarity">
    <text evidence="1 5">Belongs to the DNA glycosylase MPG family.</text>
</comment>
<dbReference type="PANTHER" id="PTHR10429:SF0">
    <property type="entry name" value="DNA-3-METHYLADENINE GLYCOSYLASE"/>
    <property type="match status" value="1"/>
</dbReference>
<gene>
    <name evidence="6" type="ORF">FS320_29805</name>
</gene>
<dbReference type="AlphaFoldDB" id="A0A5N7MSV1"/>
<dbReference type="EC" id="3.2.2.-" evidence="5"/>
<dbReference type="RefSeq" id="WP_152715868.1">
    <property type="nucleotide sequence ID" value="NZ_VOSJ01000215.1"/>
</dbReference>
<comment type="caution">
    <text evidence="6">The sequence shown here is derived from an EMBL/GenBank/DDBJ whole genome shotgun (WGS) entry which is preliminary data.</text>
</comment>
<dbReference type="GO" id="GO:0003905">
    <property type="term" value="F:alkylbase DNA N-glycosylase activity"/>
    <property type="evidence" value="ECO:0007669"/>
    <property type="project" value="InterPro"/>
</dbReference>
<evidence type="ECO:0000313" key="6">
    <source>
        <dbReference type="EMBL" id="MPR29184.1"/>
    </source>
</evidence>
<dbReference type="FunFam" id="3.10.300.10:FF:000001">
    <property type="entry name" value="Putative 3-methyladenine DNA glycosylase"/>
    <property type="match status" value="1"/>
</dbReference>
<evidence type="ECO:0000313" key="7">
    <source>
        <dbReference type="Proteomes" id="UP000403266"/>
    </source>
</evidence>
<dbReference type="InterPro" id="IPR036995">
    <property type="entry name" value="MPG_sf"/>
</dbReference>
<keyword evidence="3 5" id="KW-0378">Hydrolase</keyword>